<evidence type="ECO:0000313" key="2">
    <source>
        <dbReference type="Proteomes" id="UP000800082"/>
    </source>
</evidence>
<dbReference type="RefSeq" id="XP_033442643.1">
    <property type="nucleotide sequence ID" value="XM_033597399.1"/>
</dbReference>
<dbReference type="Proteomes" id="UP000800082">
    <property type="component" value="Unassembled WGS sequence"/>
</dbReference>
<name>A0A6A5R5D5_9PLEO</name>
<evidence type="ECO:0008006" key="3">
    <source>
        <dbReference type="Google" id="ProtNLM"/>
    </source>
</evidence>
<evidence type="ECO:0000313" key="1">
    <source>
        <dbReference type="EMBL" id="KAF1922390.1"/>
    </source>
</evidence>
<dbReference type="AlphaFoldDB" id="A0A6A5R5D5"/>
<accession>A0A6A5R5D5</accession>
<gene>
    <name evidence="1" type="ORF">M421DRAFT_78392</name>
</gene>
<protein>
    <recommendedName>
        <fullName evidence="3">C2H2-type domain-containing protein</fullName>
    </recommendedName>
</protein>
<dbReference type="GeneID" id="54355066"/>
<sequence length="89" mass="9771">MCHDEYTTATIPARASFCFQCGVWRNSEMGLRMHVLQHVKEPSITYGPIMIDSGLSAVSPPDMQGAGHGHAGFHPTPPAYAWDTNKLRS</sequence>
<dbReference type="EMBL" id="ML979029">
    <property type="protein sequence ID" value="KAF1922390.1"/>
    <property type="molecule type" value="Genomic_DNA"/>
</dbReference>
<keyword evidence="2" id="KW-1185">Reference proteome</keyword>
<proteinExistence type="predicted"/>
<organism evidence="1 2">
    <name type="scientific">Didymella exigua CBS 183.55</name>
    <dbReference type="NCBI Taxonomy" id="1150837"/>
    <lineage>
        <taxon>Eukaryota</taxon>
        <taxon>Fungi</taxon>
        <taxon>Dikarya</taxon>
        <taxon>Ascomycota</taxon>
        <taxon>Pezizomycotina</taxon>
        <taxon>Dothideomycetes</taxon>
        <taxon>Pleosporomycetidae</taxon>
        <taxon>Pleosporales</taxon>
        <taxon>Pleosporineae</taxon>
        <taxon>Didymellaceae</taxon>
        <taxon>Didymella</taxon>
    </lineage>
</organism>
<reference evidence="1" key="1">
    <citation type="journal article" date="2020" name="Stud. Mycol.">
        <title>101 Dothideomycetes genomes: a test case for predicting lifestyles and emergence of pathogens.</title>
        <authorList>
            <person name="Haridas S."/>
            <person name="Albert R."/>
            <person name="Binder M."/>
            <person name="Bloem J."/>
            <person name="Labutti K."/>
            <person name="Salamov A."/>
            <person name="Andreopoulos B."/>
            <person name="Baker S."/>
            <person name="Barry K."/>
            <person name="Bills G."/>
            <person name="Bluhm B."/>
            <person name="Cannon C."/>
            <person name="Castanera R."/>
            <person name="Culley D."/>
            <person name="Daum C."/>
            <person name="Ezra D."/>
            <person name="Gonzalez J."/>
            <person name="Henrissat B."/>
            <person name="Kuo A."/>
            <person name="Liang C."/>
            <person name="Lipzen A."/>
            <person name="Lutzoni F."/>
            <person name="Magnuson J."/>
            <person name="Mondo S."/>
            <person name="Nolan M."/>
            <person name="Ohm R."/>
            <person name="Pangilinan J."/>
            <person name="Park H.-J."/>
            <person name="Ramirez L."/>
            <person name="Alfaro M."/>
            <person name="Sun H."/>
            <person name="Tritt A."/>
            <person name="Yoshinaga Y."/>
            <person name="Zwiers L.-H."/>
            <person name="Turgeon B."/>
            <person name="Goodwin S."/>
            <person name="Spatafora J."/>
            <person name="Crous P."/>
            <person name="Grigoriev I."/>
        </authorList>
    </citation>
    <scope>NUCLEOTIDE SEQUENCE</scope>
    <source>
        <strain evidence="1">CBS 183.55</strain>
    </source>
</reference>